<accession>A0A8S1H548</accession>
<comment type="similarity">
    <text evidence="2 13">Belongs to the amiloride-sensitive sodium channel (TC 1.A.6) family.</text>
</comment>
<gene>
    <name evidence="16" type="ORF">CAUJ_LOCUS6464</name>
</gene>
<keyword evidence="7" id="KW-0915">Sodium</keyword>
<evidence type="ECO:0000256" key="11">
    <source>
        <dbReference type="ARBA" id="ARBA00023201"/>
    </source>
</evidence>
<comment type="caution">
    <text evidence="16">The sequence shown here is derived from an EMBL/GenBank/DDBJ whole genome shotgun (WGS) entry which is preliminary data.</text>
</comment>
<evidence type="ECO:0000313" key="17">
    <source>
        <dbReference type="Proteomes" id="UP000835052"/>
    </source>
</evidence>
<comment type="subcellular location">
    <subcellularLocation>
        <location evidence="1">Membrane</location>
        <topology evidence="1">Multi-pass membrane protein</topology>
    </subcellularLocation>
</comment>
<evidence type="ECO:0000256" key="2">
    <source>
        <dbReference type="ARBA" id="ARBA00007193"/>
    </source>
</evidence>
<dbReference type="Gene3D" id="1.10.287.770">
    <property type="entry name" value="YojJ-like"/>
    <property type="match status" value="1"/>
</dbReference>
<reference evidence="16" key="1">
    <citation type="submission" date="2020-10" db="EMBL/GenBank/DDBJ databases">
        <authorList>
            <person name="Kikuchi T."/>
        </authorList>
    </citation>
    <scope>NUCLEOTIDE SEQUENCE</scope>
    <source>
        <strain evidence="16">NKZ352</strain>
    </source>
</reference>
<keyword evidence="3 13" id="KW-0813">Transport</keyword>
<feature type="transmembrane region" description="Helical" evidence="15">
    <location>
        <begin position="425"/>
        <end position="451"/>
    </location>
</feature>
<proteinExistence type="inferred from homology"/>
<evidence type="ECO:0000256" key="14">
    <source>
        <dbReference type="SAM" id="MobiDB-lite"/>
    </source>
</evidence>
<evidence type="ECO:0000256" key="9">
    <source>
        <dbReference type="ARBA" id="ARBA00023136"/>
    </source>
</evidence>
<dbReference type="Proteomes" id="UP000835052">
    <property type="component" value="Unassembled WGS sequence"/>
</dbReference>
<keyword evidence="11 13" id="KW-0739">Sodium transport</keyword>
<keyword evidence="5 13" id="KW-0812">Transmembrane</keyword>
<keyword evidence="10" id="KW-0325">Glycoprotein</keyword>
<dbReference type="PANTHER" id="PTHR11690:SF244">
    <property type="entry name" value="DEGENERIN LIKE"/>
    <property type="match status" value="1"/>
</dbReference>
<dbReference type="GO" id="GO:0005886">
    <property type="term" value="C:plasma membrane"/>
    <property type="evidence" value="ECO:0007669"/>
    <property type="project" value="TreeGrafter"/>
</dbReference>
<evidence type="ECO:0000256" key="1">
    <source>
        <dbReference type="ARBA" id="ARBA00004141"/>
    </source>
</evidence>
<name>A0A8S1H548_9PELO</name>
<evidence type="ECO:0000256" key="3">
    <source>
        <dbReference type="ARBA" id="ARBA00022448"/>
    </source>
</evidence>
<sequence length="472" mass="54360">MSWDNKIPETTQTPKPPKRSVGLQVTPRFTSIYRVSSLRKPDDKIFRRRYEHIEIFKQVFTLHGFRDIILCSRKVRCFWIFALTVTCYLALHHSGKILERFNGINIMTNLFTKQSQGLRLPDLIICPFNRFNKSVFETYEIHSKLAQYIELSYASPQVLRIQKQKILGIGRDYDALDDELQLVLQKNNLTLTKLMELASFCWLINETSGFGQGMRITIVLPLHDYHYAVNQIPCDGFMIKLANENGGIDHAVQNVHPGVYLSLPVSLHKKEYTNVPKKYDCRDGLSDNYNVVYCMESCLTSEAESHCKCSPAGATMKMFPEKVCTAKELWTCFAEVYFKNLTAREDTCDKQCFQNCNQWKYIVTPSTSPLSEVAVRAIGGTEEDIEKLRRSVVIDFYYTQLEYDVTQHTEEITMSSLLAQVGGQISLFTGLSLVSFLQFFIYSFLILYDLIYNRIVRNIKKSAPSSSRRLAL</sequence>
<keyword evidence="12 13" id="KW-0407">Ion channel</keyword>
<dbReference type="GO" id="GO:0015280">
    <property type="term" value="F:ligand-gated sodium channel activity"/>
    <property type="evidence" value="ECO:0007669"/>
    <property type="project" value="TreeGrafter"/>
</dbReference>
<evidence type="ECO:0000256" key="8">
    <source>
        <dbReference type="ARBA" id="ARBA00023065"/>
    </source>
</evidence>
<feature type="region of interest" description="Disordered" evidence="14">
    <location>
        <begin position="1"/>
        <end position="22"/>
    </location>
</feature>
<keyword evidence="17" id="KW-1185">Reference proteome</keyword>
<dbReference type="Pfam" id="PF00858">
    <property type="entry name" value="ASC"/>
    <property type="match status" value="1"/>
</dbReference>
<evidence type="ECO:0000313" key="16">
    <source>
        <dbReference type="EMBL" id="CAD6190545.1"/>
    </source>
</evidence>
<dbReference type="EMBL" id="CAJGYM010000016">
    <property type="protein sequence ID" value="CAD6190545.1"/>
    <property type="molecule type" value="Genomic_DNA"/>
</dbReference>
<dbReference type="PANTHER" id="PTHR11690">
    <property type="entry name" value="AMILORIDE-SENSITIVE SODIUM CHANNEL-RELATED"/>
    <property type="match status" value="1"/>
</dbReference>
<evidence type="ECO:0000256" key="7">
    <source>
        <dbReference type="ARBA" id="ARBA00023053"/>
    </source>
</evidence>
<protein>
    <submittedName>
        <fullName evidence="16">Uncharacterized protein</fullName>
    </submittedName>
</protein>
<keyword evidence="4 13" id="KW-0894">Sodium channel</keyword>
<dbReference type="InterPro" id="IPR001873">
    <property type="entry name" value="ENaC"/>
</dbReference>
<dbReference type="AlphaFoldDB" id="A0A8S1H548"/>
<evidence type="ECO:0000256" key="13">
    <source>
        <dbReference type="RuleBase" id="RU000679"/>
    </source>
</evidence>
<keyword evidence="6 15" id="KW-1133">Transmembrane helix</keyword>
<keyword evidence="9 15" id="KW-0472">Membrane</keyword>
<evidence type="ECO:0000256" key="5">
    <source>
        <dbReference type="ARBA" id="ARBA00022692"/>
    </source>
</evidence>
<keyword evidence="8 13" id="KW-0406">Ion transport</keyword>
<evidence type="ECO:0000256" key="6">
    <source>
        <dbReference type="ARBA" id="ARBA00022989"/>
    </source>
</evidence>
<evidence type="ECO:0000256" key="4">
    <source>
        <dbReference type="ARBA" id="ARBA00022461"/>
    </source>
</evidence>
<evidence type="ECO:0000256" key="15">
    <source>
        <dbReference type="SAM" id="Phobius"/>
    </source>
</evidence>
<evidence type="ECO:0000256" key="10">
    <source>
        <dbReference type="ARBA" id="ARBA00023180"/>
    </source>
</evidence>
<organism evidence="16 17">
    <name type="scientific">Caenorhabditis auriculariae</name>
    <dbReference type="NCBI Taxonomy" id="2777116"/>
    <lineage>
        <taxon>Eukaryota</taxon>
        <taxon>Metazoa</taxon>
        <taxon>Ecdysozoa</taxon>
        <taxon>Nematoda</taxon>
        <taxon>Chromadorea</taxon>
        <taxon>Rhabditida</taxon>
        <taxon>Rhabditina</taxon>
        <taxon>Rhabditomorpha</taxon>
        <taxon>Rhabditoidea</taxon>
        <taxon>Rhabditidae</taxon>
        <taxon>Peloderinae</taxon>
        <taxon>Caenorhabditis</taxon>
    </lineage>
</organism>
<evidence type="ECO:0000256" key="12">
    <source>
        <dbReference type="ARBA" id="ARBA00023303"/>
    </source>
</evidence>
<dbReference type="OrthoDB" id="5874059at2759"/>